<dbReference type="EMBL" id="MU275858">
    <property type="protein sequence ID" value="KAI0050810.1"/>
    <property type="molecule type" value="Genomic_DNA"/>
</dbReference>
<sequence>MQPTVNMTPPLRQKAAVVGENGTAVLAEVNVPKVGPGQILVKVIAAAQNPSDWRTAKGVQATGAVLGLDYAGVVEEIGPDVPVGLRYVGERVCGFVKGGVGPTGAFSEYLVGSAQLGVIPIPVGWPFEDAAQIGVAALTAIQALWEAHKDLPTPLAPTTTPLPILVYGGSSAVGFYTVQFAKLSGLRVLVTASPRNFELLKEYGADELFDYKDPQVSQKIKAATGGKLKHAVDMISEAGSGNIIAEAFGEEGGHIGQILIYPSPQENVTVKFTLAYDLLGEDFETPRPFKATPEYREHSEKVVKLLAEILALGKVKPMPKLILPKGLASVQDGFDYMTSGKVSAQKITYRITDTPGVSA</sequence>
<reference evidence="1" key="1">
    <citation type="submission" date="2021-02" db="EMBL/GenBank/DDBJ databases">
        <authorList>
            <consortium name="DOE Joint Genome Institute"/>
            <person name="Ahrendt S."/>
            <person name="Looney B.P."/>
            <person name="Miyauchi S."/>
            <person name="Morin E."/>
            <person name="Drula E."/>
            <person name="Courty P.E."/>
            <person name="Chicoki N."/>
            <person name="Fauchery L."/>
            <person name="Kohler A."/>
            <person name="Kuo A."/>
            <person name="Labutti K."/>
            <person name="Pangilinan J."/>
            <person name="Lipzen A."/>
            <person name="Riley R."/>
            <person name="Andreopoulos W."/>
            <person name="He G."/>
            <person name="Johnson J."/>
            <person name="Barry K.W."/>
            <person name="Grigoriev I.V."/>
            <person name="Nagy L."/>
            <person name="Hibbett D."/>
            <person name="Henrissat B."/>
            <person name="Matheny P.B."/>
            <person name="Labbe J."/>
            <person name="Martin F."/>
        </authorList>
    </citation>
    <scope>NUCLEOTIDE SEQUENCE</scope>
    <source>
        <strain evidence="1">FP105234-sp</strain>
    </source>
</reference>
<proteinExistence type="predicted"/>
<keyword evidence="2" id="KW-1185">Reference proteome</keyword>
<accession>A0ACB8S382</accession>
<dbReference type="Proteomes" id="UP000814033">
    <property type="component" value="Unassembled WGS sequence"/>
</dbReference>
<protein>
    <submittedName>
        <fullName evidence="1">Dehydrogenase</fullName>
    </submittedName>
</protein>
<organism evidence="1 2">
    <name type="scientific">Auriscalpium vulgare</name>
    <dbReference type="NCBI Taxonomy" id="40419"/>
    <lineage>
        <taxon>Eukaryota</taxon>
        <taxon>Fungi</taxon>
        <taxon>Dikarya</taxon>
        <taxon>Basidiomycota</taxon>
        <taxon>Agaricomycotina</taxon>
        <taxon>Agaricomycetes</taxon>
        <taxon>Russulales</taxon>
        <taxon>Auriscalpiaceae</taxon>
        <taxon>Auriscalpium</taxon>
    </lineage>
</organism>
<reference evidence="1" key="2">
    <citation type="journal article" date="2022" name="New Phytol.">
        <title>Evolutionary transition to the ectomycorrhizal habit in the genomes of a hyperdiverse lineage of mushroom-forming fungi.</title>
        <authorList>
            <person name="Looney B."/>
            <person name="Miyauchi S."/>
            <person name="Morin E."/>
            <person name="Drula E."/>
            <person name="Courty P.E."/>
            <person name="Kohler A."/>
            <person name="Kuo A."/>
            <person name="LaButti K."/>
            <person name="Pangilinan J."/>
            <person name="Lipzen A."/>
            <person name="Riley R."/>
            <person name="Andreopoulos W."/>
            <person name="He G."/>
            <person name="Johnson J."/>
            <person name="Nolan M."/>
            <person name="Tritt A."/>
            <person name="Barry K.W."/>
            <person name="Grigoriev I.V."/>
            <person name="Nagy L.G."/>
            <person name="Hibbett D."/>
            <person name="Henrissat B."/>
            <person name="Matheny P.B."/>
            <person name="Labbe J."/>
            <person name="Martin F.M."/>
        </authorList>
    </citation>
    <scope>NUCLEOTIDE SEQUENCE</scope>
    <source>
        <strain evidence="1">FP105234-sp</strain>
    </source>
</reference>
<comment type="caution">
    <text evidence="1">The sequence shown here is derived from an EMBL/GenBank/DDBJ whole genome shotgun (WGS) entry which is preliminary data.</text>
</comment>
<name>A0ACB8S382_9AGAM</name>
<evidence type="ECO:0000313" key="1">
    <source>
        <dbReference type="EMBL" id="KAI0050810.1"/>
    </source>
</evidence>
<evidence type="ECO:0000313" key="2">
    <source>
        <dbReference type="Proteomes" id="UP000814033"/>
    </source>
</evidence>
<gene>
    <name evidence="1" type="ORF">FA95DRAFT_526370</name>
</gene>